<organism evidence="5 6">
    <name type="scientific">Paenibacillus rhizovicinus</name>
    <dbReference type="NCBI Taxonomy" id="2704463"/>
    <lineage>
        <taxon>Bacteria</taxon>
        <taxon>Bacillati</taxon>
        <taxon>Bacillota</taxon>
        <taxon>Bacilli</taxon>
        <taxon>Bacillales</taxon>
        <taxon>Paenibacillaceae</taxon>
        <taxon>Paenibacillus</taxon>
    </lineage>
</organism>
<proteinExistence type="inferred from homology"/>
<gene>
    <name evidence="5" type="ORF">GZH47_32380</name>
</gene>
<feature type="domain" description="ATP-dependent DNA ligase family profile" evidence="4">
    <location>
        <begin position="88"/>
        <end position="178"/>
    </location>
</feature>
<dbReference type="GO" id="GO:0005524">
    <property type="term" value="F:ATP binding"/>
    <property type="evidence" value="ECO:0007669"/>
    <property type="project" value="InterPro"/>
</dbReference>
<comment type="catalytic activity">
    <reaction evidence="3">
        <text>ATP + (deoxyribonucleotide)n-3'-hydroxyl + 5'-phospho-(deoxyribonucleotide)m = (deoxyribonucleotide)n+m + AMP + diphosphate.</text>
        <dbReference type="EC" id="6.5.1.1"/>
    </reaction>
</comment>
<dbReference type="GO" id="GO:0003910">
    <property type="term" value="F:DNA ligase (ATP) activity"/>
    <property type="evidence" value="ECO:0007669"/>
    <property type="project" value="UniProtKB-EC"/>
</dbReference>
<dbReference type="KEGG" id="prz:GZH47_32380"/>
<dbReference type="Gene3D" id="3.30.470.30">
    <property type="entry name" value="DNA ligase/mRNA capping enzyme"/>
    <property type="match status" value="1"/>
</dbReference>
<dbReference type="PROSITE" id="PS50160">
    <property type="entry name" value="DNA_LIGASE_A3"/>
    <property type="match status" value="1"/>
</dbReference>
<keyword evidence="2 5" id="KW-0436">Ligase</keyword>
<dbReference type="EMBL" id="CP048287">
    <property type="protein sequence ID" value="QHW35623.1"/>
    <property type="molecule type" value="Genomic_DNA"/>
</dbReference>
<dbReference type="PANTHER" id="PTHR45674:SF4">
    <property type="entry name" value="DNA LIGASE 1"/>
    <property type="match status" value="1"/>
</dbReference>
<evidence type="ECO:0000259" key="4">
    <source>
        <dbReference type="PROSITE" id="PS50160"/>
    </source>
</evidence>
<evidence type="ECO:0000313" key="5">
    <source>
        <dbReference type="EMBL" id="QHW35623.1"/>
    </source>
</evidence>
<accession>A0A6C0PCH2</accession>
<dbReference type="SUPFAM" id="SSF50249">
    <property type="entry name" value="Nucleic acid-binding proteins"/>
    <property type="match status" value="1"/>
</dbReference>
<dbReference type="InterPro" id="IPR012310">
    <property type="entry name" value="DNA_ligase_ATP-dep_cent"/>
</dbReference>
<dbReference type="AlphaFoldDB" id="A0A6C0PCH2"/>
<evidence type="ECO:0000313" key="6">
    <source>
        <dbReference type="Proteomes" id="UP000479114"/>
    </source>
</evidence>
<evidence type="ECO:0000256" key="2">
    <source>
        <dbReference type="ARBA" id="ARBA00022598"/>
    </source>
</evidence>
<keyword evidence="5" id="KW-0614">Plasmid</keyword>
<dbReference type="SUPFAM" id="SSF56091">
    <property type="entry name" value="DNA ligase/mRNA capping enzyme, catalytic domain"/>
    <property type="match status" value="1"/>
</dbReference>
<evidence type="ECO:0000256" key="1">
    <source>
        <dbReference type="ARBA" id="ARBA00007572"/>
    </source>
</evidence>
<protein>
    <submittedName>
        <fullName evidence="5">DNA ligase</fullName>
    </submittedName>
</protein>
<geneLocation type="plasmid" evidence="5 6">
    <name>unnamed1</name>
</geneLocation>
<dbReference type="Proteomes" id="UP000479114">
    <property type="component" value="Plasmid unnamed1"/>
</dbReference>
<dbReference type="Gene3D" id="3.30.1490.70">
    <property type="match status" value="1"/>
</dbReference>
<dbReference type="Pfam" id="PF01068">
    <property type="entry name" value="DNA_ligase_A_M"/>
    <property type="match status" value="1"/>
</dbReference>
<dbReference type="GO" id="GO:0006310">
    <property type="term" value="P:DNA recombination"/>
    <property type="evidence" value="ECO:0007669"/>
    <property type="project" value="InterPro"/>
</dbReference>
<evidence type="ECO:0000256" key="3">
    <source>
        <dbReference type="ARBA" id="ARBA00034003"/>
    </source>
</evidence>
<dbReference type="InterPro" id="IPR012340">
    <property type="entry name" value="NA-bd_OB-fold"/>
</dbReference>
<comment type="similarity">
    <text evidence="1">Belongs to the ATP-dependent DNA ligase family.</text>
</comment>
<keyword evidence="6" id="KW-1185">Reference proteome</keyword>
<sequence>MLLQYAAGNEPFDKENHIAELKLDGIRLLVSTMDGLRLYTRHENDVTHKFPELHNSPLPAGTILDGELIVTDQHGKPDFEAMMSRFQSRSSRVQATFCAFDILRYKGIDVTGLLLSRRKELLFEAFTETERYTKVMPAKGSAVQYFAAASALSLEGVVIKDLRSRYAVGTRSWSWQKVINWTRAEVFITGARRGQLGWLTSIEENGRMRPAGIIEFGINDEHKRALRSVQHKLIYKEDKFAAHFRPIIRARVKTRNWTKNGMLRSPVFEEFIL</sequence>
<dbReference type="GO" id="GO:0006281">
    <property type="term" value="P:DNA repair"/>
    <property type="evidence" value="ECO:0007669"/>
    <property type="project" value="InterPro"/>
</dbReference>
<name>A0A6C0PCH2_9BACL</name>
<dbReference type="PANTHER" id="PTHR45674">
    <property type="entry name" value="DNA LIGASE 1/3 FAMILY MEMBER"/>
    <property type="match status" value="1"/>
</dbReference>
<reference evidence="5 6" key="1">
    <citation type="submission" date="2020-02" db="EMBL/GenBank/DDBJ databases">
        <title>Paenibacillus sp. nov., isolated from rhizosphere soil of tomato.</title>
        <authorList>
            <person name="Weon H.-Y."/>
            <person name="Lee S.A."/>
        </authorList>
    </citation>
    <scope>NUCLEOTIDE SEQUENCE [LARGE SCALE GENOMIC DNA]</scope>
    <source>
        <strain evidence="5 6">14171R-81</strain>
        <plasmid evidence="5 6">unnamed1</plasmid>
    </source>
</reference>
<dbReference type="InterPro" id="IPR050191">
    <property type="entry name" value="ATP-dep_DNA_ligase"/>
</dbReference>